<dbReference type="GeneID" id="28762464"/>
<dbReference type="SMART" id="SM00387">
    <property type="entry name" value="HATPase_c"/>
    <property type="match status" value="1"/>
</dbReference>
<feature type="region of interest" description="Disordered" evidence="7">
    <location>
        <begin position="1040"/>
        <end position="1061"/>
    </location>
</feature>
<feature type="region of interest" description="Disordered" evidence="7">
    <location>
        <begin position="335"/>
        <end position="389"/>
    </location>
</feature>
<dbReference type="Pfam" id="PF01590">
    <property type="entry name" value="GAF"/>
    <property type="match status" value="1"/>
</dbReference>
<evidence type="ECO:0000256" key="5">
    <source>
        <dbReference type="ARBA" id="ARBA00022777"/>
    </source>
</evidence>
<evidence type="ECO:0000313" key="11">
    <source>
        <dbReference type="Proteomes" id="UP000077069"/>
    </source>
</evidence>
<feature type="modified residue" description="4-aspartylphosphate" evidence="6">
    <location>
        <position position="1128"/>
    </location>
</feature>
<dbReference type="SUPFAM" id="SSF55874">
    <property type="entry name" value="ATPase domain of HSP90 chaperone/DNA topoisomerase II/histidine kinase"/>
    <property type="match status" value="1"/>
</dbReference>
<dbReference type="Pfam" id="PF00512">
    <property type="entry name" value="HisKA"/>
    <property type="match status" value="1"/>
</dbReference>
<dbReference type="InterPro" id="IPR036097">
    <property type="entry name" value="HisK_dim/P_sf"/>
</dbReference>
<evidence type="ECO:0000259" key="8">
    <source>
        <dbReference type="PROSITE" id="PS50109"/>
    </source>
</evidence>
<dbReference type="PROSITE" id="PS50109">
    <property type="entry name" value="HIS_KIN"/>
    <property type="match status" value="1"/>
</dbReference>
<feature type="domain" description="Histidine kinase" evidence="8">
    <location>
        <begin position="555"/>
        <end position="835"/>
    </location>
</feature>
<keyword evidence="4" id="KW-0808">Transferase</keyword>
<dbReference type="InterPro" id="IPR004358">
    <property type="entry name" value="Sig_transdc_His_kin-like_C"/>
</dbReference>
<feature type="compositionally biased region" description="Polar residues" evidence="7">
    <location>
        <begin position="243"/>
        <end position="253"/>
    </location>
</feature>
<dbReference type="PANTHER" id="PTHR43047">
    <property type="entry name" value="TWO-COMPONENT HISTIDINE PROTEIN KINASE"/>
    <property type="match status" value="1"/>
</dbReference>
<dbReference type="InParanoid" id="A0A177C4L7"/>
<dbReference type="PROSITE" id="PS50110">
    <property type="entry name" value="RESPONSE_REGULATORY"/>
    <property type="match status" value="1"/>
</dbReference>
<dbReference type="SUPFAM" id="SSF47384">
    <property type="entry name" value="Homodimeric domain of signal transducing histidine kinase"/>
    <property type="match status" value="1"/>
</dbReference>
<feature type="compositionally biased region" description="Low complexity" evidence="7">
    <location>
        <begin position="679"/>
        <end position="688"/>
    </location>
</feature>
<feature type="region of interest" description="Disordered" evidence="7">
    <location>
        <begin position="674"/>
        <end position="694"/>
    </location>
</feature>
<dbReference type="GO" id="GO:0009927">
    <property type="term" value="F:histidine phosphotransfer kinase activity"/>
    <property type="evidence" value="ECO:0007669"/>
    <property type="project" value="TreeGrafter"/>
</dbReference>
<feature type="compositionally biased region" description="Polar residues" evidence="7">
    <location>
        <begin position="345"/>
        <end position="361"/>
    </location>
</feature>
<evidence type="ECO:0000313" key="10">
    <source>
        <dbReference type="EMBL" id="OAG02684.1"/>
    </source>
</evidence>
<dbReference type="EC" id="2.7.13.3" evidence="2"/>
<dbReference type="Gene3D" id="3.30.565.10">
    <property type="entry name" value="Histidine kinase-like ATPase, C-terminal domain"/>
    <property type="match status" value="1"/>
</dbReference>
<dbReference type="InterPro" id="IPR029016">
    <property type="entry name" value="GAF-like_dom_sf"/>
</dbReference>
<dbReference type="GO" id="GO:0005886">
    <property type="term" value="C:plasma membrane"/>
    <property type="evidence" value="ECO:0007669"/>
    <property type="project" value="TreeGrafter"/>
</dbReference>
<keyword evidence="3 6" id="KW-0597">Phosphoprotein</keyword>
<dbReference type="Gene3D" id="3.30.450.40">
    <property type="match status" value="1"/>
</dbReference>
<feature type="region of interest" description="Disordered" evidence="7">
    <location>
        <begin position="279"/>
        <end position="307"/>
    </location>
</feature>
<dbReference type="Pfam" id="PF00072">
    <property type="entry name" value="Response_reg"/>
    <property type="match status" value="1"/>
</dbReference>
<dbReference type="SUPFAM" id="SSF55781">
    <property type="entry name" value="GAF domain-like"/>
    <property type="match status" value="1"/>
</dbReference>
<dbReference type="EMBL" id="KV441555">
    <property type="protein sequence ID" value="OAG02684.1"/>
    <property type="molecule type" value="Genomic_DNA"/>
</dbReference>
<evidence type="ECO:0000256" key="2">
    <source>
        <dbReference type="ARBA" id="ARBA00012438"/>
    </source>
</evidence>
<dbReference type="Proteomes" id="UP000077069">
    <property type="component" value="Unassembled WGS sequence"/>
</dbReference>
<feature type="domain" description="Response regulatory" evidence="9">
    <location>
        <begin position="1070"/>
        <end position="1197"/>
    </location>
</feature>
<dbReference type="InterPro" id="IPR003661">
    <property type="entry name" value="HisK_dim/P_dom"/>
</dbReference>
<evidence type="ECO:0000256" key="1">
    <source>
        <dbReference type="ARBA" id="ARBA00000085"/>
    </source>
</evidence>
<name>A0A177C4L7_9PLEO</name>
<organism evidence="10 11">
    <name type="scientific">Paraphaeosphaeria sporulosa</name>
    <dbReference type="NCBI Taxonomy" id="1460663"/>
    <lineage>
        <taxon>Eukaryota</taxon>
        <taxon>Fungi</taxon>
        <taxon>Dikarya</taxon>
        <taxon>Ascomycota</taxon>
        <taxon>Pezizomycotina</taxon>
        <taxon>Dothideomycetes</taxon>
        <taxon>Pleosporomycetidae</taxon>
        <taxon>Pleosporales</taxon>
        <taxon>Massarineae</taxon>
        <taxon>Didymosphaeriaceae</taxon>
        <taxon>Paraphaeosphaeria</taxon>
    </lineage>
</organism>
<evidence type="ECO:0000256" key="6">
    <source>
        <dbReference type="PROSITE-ProRule" id="PRU00169"/>
    </source>
</evidence>
<proteinExistence type="predicted"/>
<reference evidence="10 11" key="1">
    <citation type="submission" date="2016-05" db="EMBL/GenBank/DDBJ databases">
        <title>Comparative analysis of secretome profiles of manganese(II)-oxidizing ascomycete fungi.</title>
        <authorList>
            <consortium name="DOE Joint Genome Institute"/>
            <person name="Zeiner C.A."/>
            <person name="Purvine S.O."/>
            <person name="Zink E.M."/>
            <person name="Wu S."/>
            <person name="Pasa-Tolic L."/>
            <person name="Chaput D.L."/>
            <person name="Haridas S."/>
            <person name="Grigoriev I.V."/>
            <person name="Santelli C.M."/>
            <person name="Hansel C.M."/>
        </authorList>
    </citation>
    <scope>NUCLEOTIDE SEQUENCE [LARGE SCALE GENOMIC DNA]</scope>
    <source>
        <strain evidence="10 11">AP3s5-JAC2a</strain>
    </source>
</reference>
<dbReference type="Gene3D" id="3.40.50.2300">
    <property type="match status" value="1"/>
</dbReference>
<accession>A0A177C4L7</accession>
<evidence type="ECO:0000256" key="3">
    <source>
        <dbReference type="ARBA" id="ARBA00022553"/>
    </source>
</evidence>
<dbReference type="FunFam" id="3.30.450.40:FF:000083">
    <property type="entry name" value="Sensor histidine kinase/response regulator, putative (AFU_orthologue AFUA_4G00660)"/>
    <property type="match status" value="1"/>
</dbReference>
<feature type="compositionally biased region" description="Basic and acidic residues" evidence="7">
    <location>
        <begin position="442"/>
        <end position="455"/>
    </location>
</feature>
<dbReference type="RefSeq" id="XP_018033049.1">
    <property type="nucleotide sequence ID" value="XM_018178978.1"/>
</dbReference>
<keyword evidence="5 10" id="KW-0418">Kinase</keyword>
<evidence type="ECO:0000256" key="7">
    <source>
        <dbReference type="SAM" id="MobiDB-lite"/>
    </source>
</evidence>
<dbReference type="GO" id="GO:0000155">
    <property type="term" value="F:phosphorelay sensor kinase activity"/>
    <property type="evidence" value="ECO:0007669"/>
    <property type="project" value="InterPro"/>
</dbReference>
<dbReference type="AlphaFoldDB" id="A0A177C4L7"/>
<feature type="region of interest" description="Disordered" evidence="7">
    <location>
        <begin position="234"/>
        <end position="256"/>
    </location>
</feature>
<evidence type="ECO:0000259" key="9">
    <source>
        <dbReference type="PROSITE" id="PS50110"/>
    </source>
</evidence>
<dbReference type="PANTHER" id="PTHR43047:SF72">
    <property type="entry name" value="OSMOSENSING HISTIDINE PROTEIN KINASE SLN1"/>
    <property type="match status" value="1"/>
</dbReference>
<dbReference type="Gene3D" id="1.10.287.130">
    <property type="match status" value="1"/>
</dbReference>
<dbReference type="SMART" id="SM00448">
    <property type="entry name" value="REC"/>
    <property type="match status" value="1"/>
</dbReference>
<dbReference type="InterPro" id="IPR011006">
    <property type="entry name" value="CheY-like_superfamily"/>
</dbReference>
<dbReference type="InterPro" id="IPR001789">
    <property type="entry name" value="Sig_transdc_resp-reg_receiver"/>
</dbReference>
<dbReference type="PRINTS" id="PR00344">
    <property type="entry name" value="BCTRLSENSOR"/>
</dbReference>
<dbReference type="InterPro" id="IPR003594">
    <property type="entry name" value="HATPase_dom"/>
</dbReference>
<evidence type="ECO:0000256" key="4">
    <source>
        <dbReference type="ARBA" id="ARBA00022679"/>
    </source>
</evidence>
<dbReference type="CDD" id="cd00082">
    <property type="entry name" value="HisKA"/>
    <property type="match status" value="1"/>
</dbReference>
<dbReference type="SMART" id="SM00388">
    <property type="entry name" value="HisKA"/>
    <property type="match status" value="1"/>
</dbReference>
<keyword evidence="11" id="KW-1185">Reference proteome</keyword>
<feature type="region of interest" description="Disordered" evidence="7">
    <location>
        <begin position="440"/>
        <end position="467"/>
    </location>
</feature>
<dbReference type="InterPro" id="IPR005467">
    <property type="entry name" value="His_kinase_dom"/>
</dbReference>
<dbReference type="FunFam" id="1.10.287.130:FF:000023">
    <property type="entry name" value="Sensor histidine kinase/response regulator, putative"/>
    <property type="match status" value="1"/>
</dbReference>
<dbReference type="STRING" id="1460663.A0A177C4L7"/>
<sequence length="1197" mass="132074">MLYSEAARQRDLQRYYQPWVDAAQNLAEDSDGEEKNLVYRGYRPNASCDKSLTAFAQLIVLRLNVKRAMVSLIDSTRQYILAEATRSLSLSDQSTDSGDDLWLGHAIIARNEAVCHHTFGCKYTAVASNGEAYTTDAMVIPDCRLDMRVSDKEYVTSEPGVRFYAGVPITTRNGYRIGVFAVSDDKPRDALSAAEVKAMEDISEAVMEHLELAKESDDRSKGERMVRGLTAFIQRSSTEDARGSTSTRQTTLEKQTENARLEAIADELPTNGAVSVVKEPQWHRKPQHEQGKSLSHHGSRTKNDKSRIFQRAARIIRQSTRADGVIFFDTSQAQGSIPSFHDATPTASSDEYSSTTAGSTTTHRKKRNPKGYTSTRSEDNAEAAPGDSHPCPVVALALRSAELGVTDKDFLFTEANMERYIARYPQGKFFNFDDQGLGINSSDEKSEKSEAEQSDKTASSTTTVRKARTRQDRFIPSELLRVLPSVRSLIFLPLWDPTSERWTACSFIWTMANGRLMNSESEFPYLKAFGNTITSEIARWSAQRSDRAKSTFIASISHELRSPLHGILGSVEFLRDSVSSPYQQSLIGSIETCGKTLLDTIDHVLDYAKINKLRSANAKRKQKGGKRSRLPADNSILGVTTVFNLSQLVEEVCDTVCAGHQFRKTHDVNHSTFHDQGIRSRANSNASAEAGDASYSGVRTEDRVVVTLSVAPFVQWIVKSQPGALRRVVMNLLGNALKYTDAGFITVSLAQVKEKSNAQFVEFVITVEDSGRGMSAEFQNTRLFAAFSQEDPFSNGTGLGLSIVKQIVDSLRGEVSVESKLGVGTKISVTMKLPAGKAEDARMDQMLLEKPKALDGKSASLLFPDISLGGTGEKLRYAMLKACHNLNIDVSETFDSDKEPTFLVTEPDTLMHKLREKKSKDFSRPALVVVCVCTDAAEKTFTENHIREAFQYNGWVIEVVAQPCGPLRFTKLLLDGLERASQPVEHVEVRTQHEQNPPKAHALSVHLMPTAHRSISDLGRGGDQVPSAIASAHSPLISATMPTESEPPSIQGQIASTPNSEGQSEYFTPRILLVDDNAINLKLLVVFAQRQNFRYAEAVNGLQALEKYKSEAASTTPPSKPFDFILMDLSMPVMGGLESTRNIRQFEQEQNLPPSTIVALTGLASAQDQQDAMDSGIDMYLVKPVKFGDIKRIFGAK</sequence>
<dbReference type="CDD" id="cd17546">
    <property type="entry name" value="REC_hyHK_CKI1_RcsC-like"/>
    <property type="match status" value="1"/>
</dbReference>
<dbReference type="Pfam" id="PF02518">
    <property type="entry name" value="HATPase_c"/>
    <property type="match status" value="1"/>
</dbReference>
<comment type="catalytic activity">
    <reaction evidence="1">
        <text>ATP + protein L-histidine = ADP + protein N-phospho-L-histidine.</text>
        <dbReference type="EC" id="2.7.13.3"/>
    </reaction>
</comment>
<dbReference type="InterPro" id="IPR036890">
    <property type="entry name" value="HATPase_C_sf"/>
</dbReference>
<protein>
    <recommendedName>
        <fullName evidence="2">histidine kinase</fullName>
        <ecNumber evidence="2">2.7.13.3</ecNumber>
    </recommendedName>
</protein>
<dbReference type="OrthoDB" id="303614at2759"/>
<dbReference type="InterPro" id="IPR003018">
    <property type="entry name" value="GAF"/>
</dbReference>
<gene>
    <name evidence="10" type="ORF">CC84DRAFT_1166515</name>
</gene>
<dbReference type="SUPFAM" id="SSF52172">
    <property type="entry name" value="CheY-like"/>
    <property type="match status" value="1"/>
</dbReference>